<proteinExistence type="predicted"/>
<reference evidence="1 2" key="1">
    <citation type="journal article" date="2012" name="J. Virol.">
        <title>Complete Genome Sequences of 138 Mycobacteriophages.</title>
        <authorList>
            <consortium name="the Science Education Alliance Phage Hunters Advancing Genomics and Evolutionary Science Program"/>
            <consortium name="the KwaZulu-Natal Research Institute for Tuberculosis and HIV Mycobacterial Genetics Course Students"/>
            <consortium name="the Phage Hunters Integrating Research and Education Program"/>
            <person name="Hatfull G.F."/>
        </authorList>
    </citation>
    <scope>NUCLEOTIDE SEQUENCE [LARGE SCALE GENOMIC DNA]</scope>
</reference>
<dbReference type="RefSeq" id="YP_009604455.1">
    <property type="nucleotide sequence ID" value="NC_041965.1"/>
</dbReference>
<dbReference type="EMBL" id="JN699003">
    <property type="protein sequence ID" value="AER48585.1"/>
    <property type="molecule type" value="Genomic_DNA"/>
</dbReference>
<dbReference type="KEGG" id="vg:40080349"/>
<organism evidence="1 2">
    <name type="scientific">Mycobacterium phage Athena</name>
    <dbReference type="NCBI Taxonomy" id="1089113"/>
    <lineage>
        <taxon>Viruses</taxon>
        <taxon>Duplodnaviria</taxon>
        <taxon>Heunggongvirae</taxon>
        <taxon>Uroviricota</taxon>
        <taxon>Caudoviricetes</taxon>
        <taxon>Bclasvirinae</taxon>
        <taxon>Pipefishvirus</taxon>
        <taxon>Pipefishvirus athena</taxon>
    </lineage>
</organism>
<evidence type="ECO:0000313" key="2">
    <source>
        <dbReference type="Proteomes" id="UP000005645"/>
    </source>
</evidence>
<protein>
    <submittedName>
        <fullName evidence="1">Uncharacterized protein</fullName>
    </submittedName>
</protein>
<evidence type="ECO:0000313" key="1">
    <source>
        <dbReference type="EMBL" id="AER48585.1"/>
    </source>
</evidence>
<keyword evidence="2" id="KW-1185">Reference proteome</keyword>
<gene>
    <name evidence="1" type="primary">69</name>
    <name evidence="1" type="ORF">ATHENA_69</name>
</gene>
<name>G8I792_9CAUD</name>
<dbReference type="GeneID" id="40080349"/>
<sequence length="255" mass="28826">MAPRRPKNAPRPMDKTLDEFGEMLDRRAGESLGFADLVRRYRRAADARNALKKSEARESALMIADRLYAAGTVISEQRGERLIKVTVKPHYAVTVRAPRIRETLGEAVYEASRVEQRRLAMKGPDQEFTLPRLRGGSLDDVMAALHDMRSFNGSLGRQESEAREALNRIIDLHAGPWRGEPWLTADGWQVGWSTQRMFQASRFKALCEEYGKTYDDYTEAVERAGSSYFKVVPLKPSDYLGEAAVDLSDEAWQAV</sequence>
<dbReference type="Proteomes" id="UP000005645">
    <property type="component" value="Segment"/>
</dbReference>
<accession>G8I792</accession>